<gene>
    <name evidence="1" type="primary">Dyak\GE28464</name>
    <name evidence="1" type="synonym">GE28464</name>
    <name evidence="1" type="ORF">Dyak_GE28464</name>
</gene>
<evidence type="ECO:0000313" key="2">
    <source>
        <dbReference type="Proteomes" id="UP000002282"/>
    </source>
</evidence>
<dbReference type="EMBL" id="CM000159">
    <property type="protein sequence ID" value="KRK01627.1"/>
    <property type="molecule type" value="Genomic_DNA"/>
</dbReference>
<sequence length="78" mass="8772">MAKWYGMVWYGWYGMDDGPNSKMRGCCGRESDRTHILDGNLDGGSNSSSVISVQEERAARQSPVAAHARVMILWPFYN</sequence>
<protein>
    <submittedName>
        <fullName evidence="1">Uncharacterized protein</fullName>
    </submittedName>
</protein>
<reference evidence="1 2" key="1">
    <citation type="journal article" date="2007" name="Nature">
        <title>Evolution of genes and genomes on the Drosophila phylogeny.</title>
        <authorList>
            <consortium name="Drosophila 12 Genomes Consortium"/>
            <person name="Clark A.G."/>
            <person name="Eisen M.B."/>
            <person name="Smith D.R."/>
            <person name="Bergman C.M."/>
            <person name="Oliver B."/>
            <person name="Markow T.A."/>
            <person name="Kaufman T.C."/>
            <person name="Kellis M."/>
            <person name="Gelbart W."/>
            <person name="Iyer V.N."/>
            <person name="Pollard D.A."/>
            <person name="Sackton T.B."/>
            <person name="Larracuente A.M."/>
            <person name="Singh N.D."/>
            <person name="Abad J.P."/>
            <person name="Abt D.N."/>
            <person name="Adryan B."/>
            <person name="Aguade M."/>
            <person name="Akashi H."/>
            <person name="Anderson W.W."/>
            <person name="Aquadro C.F."/>
            <person name="Ardell D.H."/>
            <person name="Arguello R."/>
            <person name="Artieri C.G."/>
            <person name="Barbash D.A."/>
            <person name="Barker D."/>
            <person name="Barsanti P."/>
            <person name="Batterham P."/>
            <person name="Batzoglou S."/>
            <person name="Begun D."/>
            <person name="Bhutkar A."/>
            <person name="Blanco E."/>
            <person name="Bosak S.A."/>
            <person name="Bradley R.K."/>
            <person name="Brand A.D."/>
            <person name="Brent M.R."/>
            <person name="Brooks A.N."/>
            <person name="Brown R.H."/>
            <person name="Butlin R.K."/>
            <person name="Caggese C."/>
            <person name="Calvi B.R."/>
            <person name="Bernardo de Carvalho A."/>
            <person name="Caspi A."/>
            <person name="Castrezana S."/>
            <person name="Celniker S.E."/>
            <person name="Chang J.L."/>
            <person name="Chapple C."/>
            <person name="Chatterji S."/>
            <person name="Chinwalla A."/>
            <person name="Civetta A."/>
            <person name="Clifton S.W."/>
            <person name="Comeron J.M."/>
            <person name="Costello J.C."/>
            <person name="Coyne J.A."/>
            <person name="Daub J."/>
            <person name="David R.G."/>
            <person name="Delcher A.L."/>
            <person name="Delehaunty K."/>
            <person name="Do C.B."/>
            <person name="Ebling H."/>
            <person name="Edwards K."/>
            <person name="Eickbush T."/>
            <person name="Evans J.D."/>
            <person name="Filipski A."/>
            <person name="Findeiss S."/>
            <person name="Freyhult E."/>
            <person name="Fulton L."/>
            <person name="Fulton R."/>
            <person name="Garcia A.C."/>
            <person name="Gardiner A."/>
            <person name="Garfield D.A."/>
            <person name="Garvin B.E."/>
            <person name="Gibson G."/>
            <person name="Gilbert D."/>
            <person name="Gnerre S."/>
            <person name="Godfrey J."/>
            <person name="Good R."/>
            <person name="Gotea V."/>
            <person name="Gravely B."/>
            <person name="Greenberg A.J."/>
            <person name="Griffiths-Jones S."/>
            <person name="Gross S."/>
            <person name="Guigo R."/>
            <person name="Gustafson E.A."/>
            <person name="Haerty W."/>
            <person name="Hahn M.W."/>
            <person name="Halligan D.L."/>
            <person name="Halpern A.L."/>
            <person name="Halter G.M."/>
            <person name="Han M.V."/>
            <person name="Heger A."/>
            <person name="Hillier L."/>
            <person name="Hinrichs A.S."/>
            <person name="Holmes I."/>
            <person name="Hoskins R.A."/>
            <person name="Hubisz M.J."/>
            <person name="Hultmark D."/>
            <person name="Huntley M.A."/>
            <person name="Jaffe D.B."/>
            <person name="Jagadeeshan S."/>
            <person name="Jeck W.R."/>
            <person name="Johnson J."/>
            <person name="Jones C.D."/>
            <person name="Jordan W.C."/>
            <person name="Karpen G.H."/>
            <person name="Kataoka E."/>
            <person name="Keightley P.D."/>
            <person name="Kheradpour P."/>
            <person name="Kirkness E.F."/>
            <person name="Koerich L.B."/>
            <person name="Kristiansen K."/>
            <person name="Kudrna D."/>
            <person name="Kulathinal R.J."/>
            <person name="Kumar S."/>
            <person name="Kwok R."/>
            <person name="Lander E."/>
            <person name="Langley C.H."/>
            <person name="Lapoint R."/>
            <person name="Lazzaro B.P."/>
            <person name="Lee S.J."/>
            <person name="Levesque L."/>
            <person name="Li R."/>
            <person name="Lin C.F."/>
            <person name="Lin M.F."/>
            <person name="Lindblad-Toh K."/>
            <person name="Llopart A."/>
            <person name="Long M."/>
            <person name="Low L."/>
            <person name="Lozovsky E."/>
            <person name="Lu J."/>
            <person name="Luo M."/>
            <person name="Machado C.A."/>
            <person name="Makalowski W."/>
            <person name="Marzo M."/>
            <person name="Matsuda M."/>
            <person name="Matzkin L."/>
            <person name="McAllister B."/>
            <person name="McBride C.S."/>
            <person name="McKernan B."/>
            <person name="McKernan K."/>
            <person name="Mendez-Lago M."/>
            <person name="Minx P."/>
            <person name="Mollenhauer M.U."/>
            <person name="Montooth K."/>
            <person name="Mount S.M."/>
            <person name="Mu X."/>
            <person name="Myers E."/>
            <person name="Negre B."/>
            <person name="Newfeld S."/>
            <person name="Nielsen R."/>
            <person name="Noor M.A."/>
            <person name="O'Grady P."/>
            <person name="Pachter L."/>
            <person name="Papaceit M."/>
            <person name="Parisi M.J."/>
            <person name="Parisi M."/>
            <person name="Parts L."/>
            <person name="Pedersen J.S."/>
            <person name="Pesole G."/>
            <person name="Phillippy A.M."/>
            <person name="Ponting C.P."/>
            <person name="Pop M."/>
            <person name="Porcelli D."/>
            <person name="Powell J.R."/>
            <person name="Prohaska S."/>
            <person name="Pruitt K."/>
            <person name="Puig M."/>
            <person name="Quesneville H."/>
            <person name="Ram K.R."/>
            <person name="Rand D."/>
            <person name="Rasmussen M.D."/>
            <person name="Reed L.K."/>
            <person name="Reenan R."/>
            <person name="Reily A."/>
            <person name="Remington K.A."/>
            <person name="Rieger T.T."/>
            <person name="Ritchie M.G."/>
            <person name="Robin C."/>
            <person name="Rogers Y.H."/>
            <person name="Rohde C."/>
            <person name="Rozas J."/>
            <person name="Rubenfield M.J."/>
            <person name="Ruiz A."/>
            <person name="Russo S."/>
            <person name="Salzberg S.L."/>
            <person name="Sanchez-Gracia A."/>
            <person name="Saranga D.J."/>
            <person name="Sato H."/>
            <person name="Schaeffer S.W."/>
            <person name="Schatz M.C."/>
            <person name="Schlenke T."/>
            <person name="Schwartz R."/>
            <person name="Segarra C."/>
            <person name="Singh R.S."/>
            <person name="Sirot L."/>
            <person name="Sirota M."/>
            <person name="Sisneros N.B."/>
            <person name="Smith C.D."/>
            <person name="Smith T.F."/>
            <person name="Spieth J."/>
            <person name="Stage D.E."/>
            <person name="Stark A."/>
            <person name="Stephan W."/>
            <person name="Strausberg R.L."/>
            <person name="Strempel S."/>
            <person name="Sturgill D."/>
            <person name="Sutton G."/>
            <person name="Sutton G.G."/>
            <person name="Tao W."/>
            <person name="Teichmann S."/>
            <person name="Tobari Y.N."/>
            <person name="Tomimura Y."/>
            <person name="Tsolas J.M."/>
            <person name="Valente V.L."/>
            <person name="Venter E."/>
            <person name="Venter J.C."/>
            <person name="Vicario S."/>
            <person name="Vieira F.G."/>
            <person name="Vilella A.J."/>
            <person name="Villasante A."/>
            <person name="Walenz B."/>
            <person name="Wang J."/>
            <person name="Wasserman M."/>
            <person name="Watts T."/>
            <person name="Wilson D."/>
            <person name="Wilson R.K."/>
            <person name="Wing R.A."/>
            <person name="Wolfner M.F."/>
            <person name="Wong A."/>
            <person name="Wong G.K."/>
            <person name="Wu C.I."/>
            <person name="Wu G."/>
            <person name="Yamamoto D."/>
            <person name="Yang H.P."/>
            <person name="Yang S.P."/>
            <person name="Yorke J.A."/>
            <person name="Yoshida K."/>
            <person name="Zdobnov E."/>
            <person name="Zhang P."/>
            <person name="Zhang Y."/>
            <person name="Zimin A.V."/>
            <person name="Baldwin J."/>
            <person name="Abdouelleil A."/>
            <person name="Abdulkadir J."/>
            <person name="Abebe A."/>
            <person name="Abera B."/>
            <person name="Abreu J."/>
            <person name="Acer S.C."/>
            <person name="Aftuck L."/>
            <person name="Alexander A."/>
            <person name="An P."/>
            <person name="Anderson E."/>
            <person name="Anderson S."/>
            <person name="Arachi H."/>
            <person name="Azer M."/>
            <person name="Bachantsang P."/>
            <person name="Barry A."/>
            <person name="Bayul T."/>
            <person name="Berlin A."/>
            <person name="Bessette D."/>
            <person name="Bloom T."/>
            <person name="Blye J."/>
            <person name="Boguslavskiy L."/>
            <person name="Bonnet C."/>
            <person name="Boukhgalter B."/>
            <person name="Bourzgui I."/>
            <person name="Brown A."/>
            <person name="Cahill P."/>
            <person name="Channer S."/>
            <person name="Cheshatsang Y."/>
            <person name="Chuda L."/>
            <person name="Citroen M."/>
            <person name="Collymore A."/>
            <person name="Cooke P."/>
            <person name="Costello M."/>
            <person name="D'Aco K."/>
            <person name="Daza R."/>
            <person name="De Haan G."/>
            <person name="DeGray S."/>
            <person name="DeMaso C."/>
            <person name="Dhargay N."/>
            <person name="Dooley K."/>
            <person name="Dooley E."/>
            <person name="Doricent M."/>
            <person name="Dorje P."/>
            <person name="Dorjee K."/>
            <person name="Dupes A."/>
            <person name="Elong R."/>
            <person name="Falk J."/>
            <person name="Farina A."/>
            <person name="Faro S."/>
            <person name="Ferguson D."/>
            <person name="Fisher S."/>
            <person name="Foley C.D."/>
            <person name="Franke A."/>
            <person name="Friedrich D."/>
            <person name="Gadbois L."/>
            <person name="Gearin G."/>
            <person name="Gearin C.R."/>
            <person name="Giannoukos G."/>
            <person name="Goode T."/>
            <person name="Graham J."/>
            <person name="Grandbois E."/>
            <person name="Grewal S."/>
            <person name="Gyaltsen K."/>
            <person name="Hafez N."/>
            <person name="Hagos B."/>
            <person name="Hall J."/>
            <person name="Henson C."/>
            <person name="Hollinger A."/>
            <person name="Honan T."/>
            <person name="Huard M.D."/>
            <person name="Hughes L."/>
            <person name="Hurhula B."/>
            <person name="Husby M.E."/>
            <person name="Kamat A."/>
            <person name="Kanga B."/>
            <person name="Kashin S."/>
            <person name="Khazanovich D."/>
            <person name="Kisner P."/>
            <person name="Lance K."/>
            <person name="Lara M."/>
            <person name="Lee W."/>
            <person name="Lennon N."/>
            <person name="Letendre F."/>
            <person name="LeVine R."/>
            <person name="Lipovsky A."/>
            <person name="Liu X."/>
            <person name="Liu J."/>
            <person name="Liu S."/>
            <person name="Lokyitsang T."/>
            <person name="Lokyitsang Y."/>
            <person name="Lubonja R."/>
            <person name="Lui A."/>
            <person name="MacDonald P."/>
            <person name="Magnisalis V."/>
            <person name="Maru K."/>
            <person name="Matthews C."/>
            <person name="McCusker W."/>
            <person name="McDonough S."/>
            <person name="Mehta T."/>
            <person name="Meldrim J."/>
            <person name="Meneus L."/>
            <person name="Mihai O."/>
            <person name="Mihalev A."/>
            <person name="Mihova T."/>
            <person name="Mittelman R."/>
            <person name="Mlenga V."/>
            <person name="Montmayeur A."/>
            <person name="Mulrain L."/>
            <person name="Navidi A."/>
            <person name="Naylor J."/>
            <person name="Negash T."/>
            <person name="Nguyen T."/>
            <person name="Nguyen N."/>
            <person name="Nicol R."/>
            <person name="Norbu C."/>
            <person name="Norbu N."/>
            <person name="Novod N."/>
            <person name="O'Neill B."/>
            <person name="Osman S."/>
            <person name="Markiewicz E."/>
            <person name="Oyono O.L."/>
            <person name="Patti C."/>
            <person name="Phunkhang P."/>
            <person name="Pierre F."/>
            <person name="Priest M."/>
            <person name="Raghuraman S."/>
            <person name="Rege F."/>
            <person name="Reyes R."/>
            <person name="Rise C."/>
            <person name="Rogov P."/>
            <person name="Ross K."/>
            <person name="Ryan E."/>
            <person name="Settipalli S."/>
            <person name="Shea T."/>
            <person name="Sherpa N."/>
            <person name="Shi L."/>
            <person name="Shih D."/>
            <person name="Sparrow T."/>
            <person name="Spaulding J."/>
            <person name="Stalker J."/>
            <person name="Stange-Thomann N."/>
            <person name="Stavropoulos S."/>
            <person name="Stone C."/>
            <person name="Strader C."/>
            <person name="Tesfaye S."/>
            <person name="Thomson T."/>
            <person name="Thoulutsang Y."/>
            <person name="Thoulutsang D."/>
            <person name="Topham K."/>
            <person name="Topping I."/>
            <person name="Tsamla T."/>
            <person name="Vassiliev H."/>
            <person name="Vo A."/>
            <person name="Wangchuk T."/>
            <person name="Wangdi T."/>
            <person name="Weiand M."/>
            <person name="Wilkinson J."/>
            <person name="Wilson A."/>
            <person name="Yadav S."/>
            <person name="Young G."/>
            <person name="Yu Q."/>
            <person name="Zembek L."/>
            <person name="Zhong D."/>
            <person name="Zimmer A."/>
            <person name="Zwirko Z."/>
            <person name="Jaffe D.B."/>
            <person name="Alvarez P."/>
            <person name="Brockman W."/>
            <person name="Butler J."/>
            <person name="Chin C."/>
            <person name="Gnerre S."/>
            <person name="Grabherr M."/>
            <person name="Kleber M."/>
            <person name="Mauceli E."/>
            <person name="MacCallum I."/>
        </authorList>
    </citation>
    <scope>NUCLEOTIDE SEQUENCE [LARGE SCALE GENOMIC DNA]</scope>
    <source>
        <strain evidence="2">Tai18E2 / Tucson 14021-0261.01</strain>
    </source>
</reference>
<proteinExistence type="predicted"/>
<dbReference type="KEGG" id="dya:Dyak_GE28464"/>
<evidence type="ECO:0000313" key="1">
    <source>
        <dbReference type="EMBL" id="KRK01627.1"/>
    </source>
</evidence>
<name>A0A0R1DWZ8_DROYA</name>
<organism evidence="1 2">
    <name type="scientific">Drosophila yakuba</name>
    <name type="common">Fruit fly</name>
    <dbReference type="NCBI Taxonomy" id="7245"/>
    <lineage>
        <taxon>Eukaryota</taxon>
        <taxon>Metazoa</taxon>
        <taxon>Ecdysozoa</taxon>
        <taxon>Arthropoda</taxon>
        <taxon>Hexapoda</taxon>
        <taxon>Insecta</taxon>
        <taxon>Pterygota</taxon>
        <taxon>Neoptera</taxon>
        <taxon>Endopterygota</taxon>
        <taxon>Diptera</taxon>
        <taxon>Brachycera</taxon>
        <taxon>Muscomorpha</taxon>
        <taxon>Ephydroidea</taxon>
        <taxon>Drosophilidae</taxon>
        <taxon>Drosophila</taxon>
        <taxon>Sophophora</taxon>
    </lineage>
</organism>
<dbReference type="Proteomes" id="UP000002282">
    <property type="component" value="Chromosome 3L"/>
</dbReference>
<keyword evidence="2" id="KW-1185">Reference proteome</keyword>
<accession>A0A0R1DWZ8</accession>
<dbReference type="OrthoDB" id="7846785at2759"/>
<reference evidence="1 2" key="2">
    <citation type="journal article" date="2007" name="PLoS Biol.">
        <title>Principles of genome evolution in the Drosophila melanogaster species group.</title>
        <authorList>
            <person name="Ranz J.M."/>
            <person name="Maurin D."/>
            <person name="Chan Y.S."/>
            <person name="von Grotthuss M."/>
            <person name="Hillier L.W."/>
            <person name="Roote J."/>
            <person name="Ashburner M."/>
            <person name="Bergman C.M."/>
        </authorList>
    </citation>
    <scope>NUCLEOTIDE SEQUENCE [LARGE SCALE GENOMIC DNA]</scope>
    <source>
        <strain evidence="2">Tai18E2 / Tucson 14021-0261.01</strain>
    </source>
</reference>
<dbReference type="AlphaFoldDB" id="A0A0R1DWZ8"/>